<dbReference type="InterPro" id="IPR027417">
    <property type="entry name" value="P-loop_NTPase"/>
</dbReference>
<feature type="transmembrane region" description="Helical" evidence="6">
    <location>
        <begin position="258"/>
        <end position="278"/>
    </location>
</feature>
<evidence type="ECO:0000256" key="4">
    <source>
        <dbReference type="ARBA" id="ARBA00022989"/>
    </source>
</evidence>
<dbReference type="GO" id="GO:0005886">
    <property type="term" value="C:plasma membrane"/>
    <property type="evidence" value="ECO:0007669"/>
    <property type="project" value="UniProtKB-ARBA"/>
</dbReference>
<keyword evidence="2" id="KW-0813">Transport</keyword>
<feature type="domain" description="ABC-2 type transporter transmembrane" evidence="7">
    <location>
        <begin position="151"/>
        <end position="364"/>
    </location>
</feature>
<feature type="transmembrane region" description="Helical" evidence="6">
    <location>
        <begin position="315"/>
        <end position="336"/>
    </location>
</feature>
<evidence type="ECO:0000256" key="3">
    <source>
        <dbReference type="ARBA" id="ARBA00022692"/>
    </source>
</evidence>
<dbReference type="SUPFAM" id="SSF52540">
    <property type="entry name" value="P-loop containing nucleoside triphosphate hydrolases"/>
    <property type="match status" value="1"/>
</dbReference>
<feature type="transmembrane region" description="Helical" evidence="6">
    <location>
        <begin position="343"/>
        <end position="361"/>
    </location>
</feature>
<gene>
    <name evidence="8" type="ORF">FRX31_029604</name>
</gene>
<dbReference type="AlphaFoldDB" id="A0A7J6V810"/>
<dbReference type="PANTHER" id="PTHR19241">
    <property type="entry name" value="ATP-BINDING CASSETTE TRANSPORTER"/>
    <property type="match status" value="1"/>
</dbReference>
<proteinExistence type="predicted"/>
<keyword evidence="9" id="KW-1185">Reference proteome</keyword>
<dbReference type="InterPro" id="IPR013525">
    <property type="entry name" value="ABC2_TM"/>
</dbReference>
<keyword evidence="3 6" id="KW-0812">Transmembrane</keyword>
<keyword evidence="5 6" id="KW-0472">Membrane</keyword>
<protein>
    <submittedName>
        <fullName evidence="8">Abc transporter g family member</fullName>
    </submittedName>
</protein>
<feature type="transmembrane region" description="Helical" evidence="6">
    <location>
        <begin position="202"/>
        <end position="218"/>
    </location>
</feature>
<feature type="transmembrane region" description="Helical" evidence="6">
    <location>
        <begin position="394"/>
        <end position="416"/>
    </location>
</feature>
<dbReference type="EMBL" id="JABWDY010036954">
    <property type="protein sequence ID" value="KAF5180808.1"/>
    <property type="molecule type" value="Genomic_DNA"/>
</dbReference>
<evidence type="ECO:0000256" key="2">
    <source>
        <dbReference type="ARBA" id="ARBA00022448"/>
    </source>
</evidence>
<evidence type="ECO:0000313" key="8">
    <source>
        <dbReference type="EMBL" id="KAF5180808.1"/>
    </source>
</evidence>
<evidence type="ECO:0000313" key="9">
    <source>
        <dbReference type="Proteomes" id="UP000554482"/>
    </source>
</evidence>
<sequence>MDEPTSGLDARAAAIVMRTVRNTVDTGRTVVCTIHQPSIDIFEAFDELLLLKQKGRSIYGGKLGDHSQTMIDYFQRIEGVPHIPAGYNPATWMLEITTPAAEQRIGQDFAEIYRDSDQYREVEASIERLSNPLPDSQPLMFSTTYSQDSLTQFRTCLWRQNFVYWRSPTYNAVRLFFTTFCALILGAVFLNVGSKKSTTQDLLVVMGALYSACLFLGINNSSSVQPVVAIERSVYYRERAAGTYSSFPYAAAQGLVELPYIATQTIIYGAITFFMINFERTIAKFLLYCLFMFLTFTYFTFYGMMAVGLTSNTHFAAVFSSAFYSIWNLFSGFLVPLPNIPGWWVWCYYICPVAWTLRGIISSQLGDSQDHISGPGFEGTVKEYIETSLGYGPGMIGVSVAVLIAFCFFFFTIYALSIKMLNFQRR</sequence>
<comment type="subcellular location">
    <subcellularLocation>
        <location evidence="1">Membrane</location>
        <topology evidence="1">Multi-pass membrane protein</topology>
    </subcellularLocation>
</comment>
<reference evidence="8 9" key="1">
    <citation type="submission" date="2020-06" db="EMBL/GenBank/DDBJ databases">
        <title>Transcriptomic and genomic resources for Thalictrum thalictroides and T. hernandezii: Facilitating candidate gene discovery in an emerging model plant lineage.</title>
        <authorList>
            <person name="Arias T."/>
            <person name="Riano-Pachon D.M."/>
            <person name="Di Stilio V.S."/>
        </authorList>
    </citation>
    <scope>NUCLEOTIDE SEQUENCE [LARGE SCALE GENOMIC DNA]</scope>
    <source>
        <strain evidence="9">cv. WT478/WT964</strain>
        <tissue evidence="8">Leaves</tissue>
    </source>
</reference>
<dbReference type="GO" id="GO:0140359">
    <property type="term" value="F:ABC-type transporter activity"/>
    <property type="evidence" value="ECO:0007669"/>
    <property type="project" value="InterPro"/>
</dbReference>
<evidence type="ECO:0000256" key="5">
    <source>
        <dbReference type="ARBA" id="ARBA00023136"/>
    </source>
</evidence>
<feature type="transmembrane region" description="Helical" evidence="6">
    <location>
        <begin position="172"/>
        <end position="190"/>
    </location>
</feature>
<organism evidence="8 9">
    <name type="scientific">Thalictrum thalictroides</name>
    <name type="common">Rue-anemone</name>
    <name type="synonym">Anemone thalictroides</name>
    <dbReference type="NCBI Taxonomy" id="46969"/>
    <lineage>
        <taxon>Eukaryota</taxon>
        <taxon>Viridiplantae</taxon>
        <taxon>Streptophyta</taxon>
        <taxon>Embryophyta</taxon>
        <taxon>Tracheophyta</taxon>
        <taxon>Spermatophyta</taxon>
        <taxon>Magnoliopsida</taxon>
        <taxon>Ranunculales</taxon>
        <taxon>Ranunculaceae</taxon>
        <taxon>Thalictroideae</taxon>
        <taxon>Thalictrum</taxon>
    </lineage>
</organism>
<evidence type="ECO:0000256" key="1">
    <source>
        <dbReference type="ARBA" id="ARBA00004141"/>
    </source>
</evidence>
<name>A0A7J6V810_THATH</name>
<comment type="caution">
    <text evidence="8">The sequence shown here is derived from an EMBL/GenBank/DDBJ whole genome shotgun (WGS) entry which is preliminary data.</text>
</comment>
<dbReference type="Proteomes" id="UP000554482">
    <property type="component" value="Unassembled WGS sequence"/>
</dbReference>
<dbReference type="Pfam" id="PF01061">
    <property type="entry name" value="ABC2_membrane"/>
    <property type="match status" value="1"/>
</dbReference>
<dbReference type="Gene3D" id="3.40.50.300">
    <property type="entry name" value="P-loop containing nucleotide triphosphate hydrolases"/>
    <property type="match status" value="1"/>
</dbReference>
<evidence type="ECO:0000259" key="7">
    <source>
        <dbReference type="Pfam" id="PF01061"/>
    </source>
</evidence>
<feature type="transmembrane region" description="Helical" evidence="6">
    <location>
        <begin position="285"/>
        <end position="309"/>
    </location>
</feature>
<accession>A0A7J6V810</accession>
<dbReference type="OrthoDB" id="66620at2759"/>
<keyword evidence="4 6" id="KW-1133">Transmembrane helix</keyword>
<evidence type="ECO:0000256" key="6">
    <source>
        <dbReference type="SAM" id="Phobius"/>
    </source>
</evidence>